<name>A0A0F8X7L6_9EURO</name>
<feature type="compositionally biased region" description="Basic and acidic residues" evidence="1">
    <location>
        <begin position="399"/>
        <end position="421"/>
    </location>
</feature>
<keyword evidence="3" id="KW-1185">Reference proteome</keyword>
<feature type="compositionally biased region" description="Low complexity" evidence="1">
    <location>
        <begin position="247"/>
        <end position="259"/>
    </location>
</feature>
<organism evidence="2 3">
    <name type="scientific">Aspergillus ochraceoroseus</name>
    <dbReference type="NCBI Taxonomy" id="138278"/>
    <lineage>
        <taxon>Eukaryota</taxon>
        <taxon>Fungi</taxon>
        <taxon>Dikarya</taxon>
        <taxon>Ascomycota</taxon>
        <taxon>Pezizomycotina</taxon>
        <taxon>Eurotiomycetes</taxon>
        <taxon>Eurotiomycetidae</taxon>
        <taxon>Eurotiales</taxon>
        <taxon>Aspergillaceae</taxon>
        <taxon>Aspergillus</taxon>
        <taxon>Aspergillus subgen. Nidulantes</taxon>
    </lineage>
</organism>
<feature type="compositionally biased region" description="Basic and acidic residues" evidence="1">
    <location>
        <begin position="260"/>
        <end position="270"/>
    </location>
</feature>
<feature type="compositionally biased region" description="Polar residues" evidence="1">
    <location>
        <begin position="299"/>
        <end position="312"/>
    </location>
</feature>
<dbReference type="EMBL" id="JYKN01001618">
    <property type="protein sequence ID" value="KKK19597.1"/>
    <property type="molecule type" value="Genomic_DNA"/>
</dbReference>
<evidence type="ECO:0000256" key="1">
    <source>
        <dbReference type="SAM" id="MobiDB-lite"/>
    </source>
</evidence>
<feature type="region of interest" description="Disordered" evidence="1">
    <location>
        <begin position="1"/>
        <end position="593"/>
    </location>
</feature>
<feature type="compositionally biased region" description="Polar residues" evidence="1">
    <location>
        <begin position="512"/>
        <end position="528"/>
    </location>
</feature>
<proteinExistence type="predicted"/>
<feature type="compositionally biased region" description="Low complexity" evidence="1">
    <location>
        <begin position="210"/>
        <end position="222"/>
    </location>
</feature>
<comment type="caution">
    <text evidence="2">The sequence shown here is derived from an EMBL/GenBank/DDBJ whole genome shotgun (WGS) entry which is preliminary data.</text>
</comment>
<feature type="compositionally biased region" description="Polar residues" evidence="1">
    <location>
        <begin position="93"/>
        <end position="143"/>
    </location>
</feature>
<dbReference type="PRINTS" id="PR01217">
    <property type="entry name" value="PRICHEXTENSN"/>
</dbReference>
<reference evidence="2 3" key="1">
    <citation type="submission" date="2015-02" db="EMBL/GenBank/DDBJ databases">
        <title>Draft Genome Sequences of Two Closely-Related Aflatoxigenic Aspergillus Species Obtained from the Cote d'Ivoire.</title>
        <authorList>
            <person name="Moore G.G."/>
            <person name="Beltz S.B."/>
            <person name="Mack B.M."/>
        </authorList>
    </citation>
    <scope>NUCLEOTIDE SEQUENCE [LARGE SCALE GENOMIC DNA]</scope>
    <source>
        <strain evidence="2 3">SRRC1432</strain>
    </source>
</reference>
<protein>
    <recommendedName>
        <fullName evidence="4">Mucin-7</fullName>
    </recommendedName>
</protein>
<feature type="compositionally biased region" description="Basic and acidic residues" evidence="1">
    <location>
        <begin position="375"/>
        <end position="384"/>
    </location>
</feature>
<evidence type="ECO:0008006" key="4">
    <source>
        <dbReference type="Google" id="ProtNLM"/>
    </source>
</evidence>
<dbReference type="AlphaFoldDB" id="A0A0F8X7L6"/>
<dbReference type="Proteomes" id="UP000034947">
    <property type="component" value="Unassembled WGS sequence"/>
</dbReference>
<gene>
    <name evidence="2" type="ORF">AOCH_001305</name>
</gene>
<dbReference type="OrthoDB" id="3600083at2759"/>
<evidence type="ECO:0000313" key="3">
    <source>
        <dbReference type="Proteomes" id="UP000034947"/>
    </source>
</evidence>
<accession>A0A0F8X7L6</accession>
<evidence type="ECO:0000313" key="2">
    <source>
        <dbReference type="EMBL" id="KKK19597.1"/>
    </source>
</evidence>
<feature type="compositionally biased region" description="Low complexity" evidence="1">
    <location>
        <begin position="484"/>
        <end position="495"/>
    </location>
</feature>
<sequence>MTDTGAHQGVRSLLARFENSQNKTPSPPSRGRSPVNSDNLSKVRASFIAVDGGTPSNPIIGLKRISGTSDSPPPSAKGPRSLNSDDLDGSVKSVASSIQTTNSLGTTQKMSGQTGKETSTEVTEPSTAHTSSEQPTPFANKESQPAPKLSSPPTPALSSPKPTKAVSKKPPAVLAKTLSASKPAAPAPKSPAQPRTPTSPTKPGTEKAARATATRAPRPSTSKTNTDSPKAPAHKPSRASLNTTVKAAARPARASTPARETAKSTHRPSDVRSGSLPRQARPPASSTAPSLAPAAKVGPTSTLSRKPSTLRNAGSAAQRAVTPTAASVRKQATRTSPGHAGNDRPHSRTSNSSTKPVDEGFLARMMRPTASSANKAHEKLEIRSPPRPQVARAPRRVPSRLETRSTRPVKEDQSVAEKSQEKPSAAEQVVAPELEEKHPNVAPVQETTVPETSEETATGLDKSPESVVSVDSHEDTPAAPPVEPSVEVSTEPIPELSEPAEALTSKLADQMPANQLEVTPLESQTQVNEPAEQLEAPVESLPEEAEKFTPAPIETTVHESGQAESDIAPVVPEEKEAQVSTDAVSEAAPEATP</sequence>
<feature type="compositionally biased region" description="Low complexity" evidence="1">
    <location>
        <begin position="281"/>
        <end position="295"/>
    </location>
</feature>